<dbReference type="PANTHER" id="PTHR24180">
    <property type="entry name" value="CYCLIN-DEPENDENT KINASE INHIBITOR 2C-RELATED"/>
    <property type="match status" value="1"/>
</dbReference>
<feature type="region of interest" description="Disordered" evidence="4">
    <location>
        <begin position="1"/>
        <end position="28"/>
    </location>
</feature>
<dbReference type="PANTHER" id="PTHR24180:SF45">
    <property type="entry name" value="POLY [ADP-RIBOSE] POLYMERASE TANKYRASE"/>
    <property type="match status" value="1"/>
</dbReference>
<dbReference type="EMBL" id="MU001898">
    <property type="protein sequence ID" value="KAF2794217.1"/>
    <property type="molecule type" value="Genomic_DNA"/>
</dbReference>
<dbReference type="InterPro" id="IPR002110">
    <property type="entry name" value="Ankyrin_rpt"/>
</dbReference>
<accession>A0A6A6XET8</accession>
<dbReference type="PROSITE" id="PS50088">
    <property type="entry name" value="ANK_REPEAT"/>
    <property type="match status" value="1"/>
</dbReference>
<organism evidence="5 6">
    <name type="scientific">Melanomma pulvis-pyrius CBS 109.77</name>
    <dbReference type="NCBI Taxonomy" id="1314802"/>
    <lineage>
        <taxon>Eukaryota</taxon>
        <taxon>Fungi</taxon>
        <taxon>Dikarya</taxon>
        <taxon>Ascomycota</taxon>
        <taxon>Pezizomycotina</taxon>
        <taxon>Dothideomycetes</taxon>
        <taxon>Pleosporomycetidae</taxon>
        <taxon>Pleosporales</taxon>
        <taxon>Melanommataceae</taxon>
        <taxon>Melanomma</taxon>
    </lineage>
</organism>
<evidence type="ECO:0000256" key="2">
    <source>
        <dbReference type="ARBA" id="ARBA00023043"/>
    </source>
</evidence>
<dbReference type="InterPro" id="IPR036770">
    <property type="entry name" value="Ankyrin_rpt-contain_sf"/>
</dbReference>
<evidence type="ECO:0000313" key="6">
    <source>
        <dbReference type="Proteomes" id="UP000799757"/>
    </source>
</evidence>
<proteinExistence type="predicted"/>
<keyword evidence="2 3" id="KW-0040">ANK repeat</keyword>
<feature type="repeat" description="ANK" evidence="3">
    <location>
        <begin position="665"/>
        <end position="697"/>
    </location>
</feature>
<reference evidence="5" key="1">
    <citation type="journal article" date="2020" name="Stud. Mycol.">
        <title>101 Dothideomycetes genomes: a test case for predicting lifestyles and emergence of pathogens.</title>
        <authorList>
            <person name="Haridas S."/>
            <person name="Albert R."/>
            <person name="Binder M."/>
            <person name="Bloem J."/>
            <person name="Labutti K."/>
            <person name="Salamov A."/>
            <person name="Andreopoulos B."/>
            <person name="Baker S."/>
            <person name="Barry K."/>
            <person name="Bills G."/>
            <person name="Bluhm B."/>
            <person name="Cannon C."/>
            <person name="Castanera R."/>
            <person name="Culley D."/>
            <person name="Daum C."/>
            <person name="Ezra D."/>
            <person name="Gonzalez J."/>
            <person name="Henrissat B."/>
            <person name="Kuo A."/>
            <person name="Liang C."/>
            <person name="Lipzen A."/>
            <person name="Lutzoni F."/>
            <person name="Magnuson J."/>
            <person name="Mondo S."/>
            <person name="Nolan M."/>
            <person name="Ohm R."/>
            <person name="Pangilinan J."/>
            <person name="Park H.-J."/>
            <person name="Ramirez L."/>
            <person name="Alfaro M."/>
            <person name="Sun H."/>
            <person name="Tritt A."/>
            <person name="Yoshinaga Y."/>
            <person name="Zwiers L.-H."/>
            <person name="Turgeon B."/>
            <person name="Goodwin S."/>
            <person name="Spatafora J."/>
            <person name="Crous P."/>
            <person name="Grigoriev I."/>
        </authorList>
    </citation>
    <scope>NUCLEOTIDE SEQUENCE</scope>
    <source>
        <strain evidence="5">CBS 109.77</strain>
    </source>
</reference>
<dbReference type="OrthoDB" id="3799462at2759"/>
<evidence type="ECO:0000256" key="3">
    <source>
        <dbReference type="PROSITE-ProRule" id="PRU00023"/>
    </source>
</evidence>
<feature type="region of interest" description="Disordered" evidence="4">
    <location>
        <begin position="150"/>
        <end position="170"/>
    </location>
</feature>
<dbReference type="AlphaFoldDB" id="A0A6A6XET8"/>
<dbReference type="Gene3D" id="1.25.40.20">
    <property type="entry name" value="Ankyrin repeat-containing domain"/>
    <property type="match status" value="2"/>
</dbReference>
<sequence>MPFPHRIEKRPSSARLGSKRGRGRPSDWSSTWQKKLIVLRLCGLQLNEILQLFNVLGDGVFIAKERRAQQLLRKILYTGYTRYCAPNKDVLRKRITFLRSLGNHNQLQRAMKHVSQSGSLKAHALVQSTERTISNQSNPALEILESPTSTVDDLEHNGSPPNTGVNPPGQRTLVAPKKTARTLSILRTPSSAPEPIQEYPCLGKLISDDARSAVSSRSAKIRSILKRASYSSSLISEIQSVLNMRFSLSTLASSRRCSVSVSSTTDSEGVRHLDPPEMKTGRSPSTVLELHQQKALQANAALITMCCSNTPGCVHRYIGDAAKAIIQRARAEEQFNAEQQAKRVIPDEVLNRAISCKAQAEAAVTSLRVFLSDCPIPNGELTLDDPKLCQINDPDVYGNTTLFFAARSGAPIEILIDILRHVVDVNALNDDGQTFLFLLDLDGVSLKRCCCIAPLMLSHSSEFECLIRQLEARCFDFDHIDHNGRHFLSYLCASTPFKGDCLIDLAEKDLGWKERLQSLSWVRDSSGSFLQDFLGLNVNNGVLARLDVNNEGLTKYISEQFSPPFIQDPLSENDGKRRTAFHEYIRGEEFLRTTSLLSELIRQNKLVYGPGYLRENINKYDELGHTPIMDFLDRAVGGRLDEESIVAKTRDLVAFGANINARARDGSTLLHIVAKKSCPELLQYVLSVGVQANCRDEAGLTALDYVAESLTRSRTSSAPASLTARSLKAAIPLLDYASRGMLDNVASSILERMEKREVQKSAKACSAFEVMVRHSGFQTQWEACTNNVAL</sequence>
<dbReference type="Pfam" id="PF13857">
    <property type="entry name" value="Ank_5"/>
    <property type="match status" value="1"/>
</dbReference>
<evidence type="ECO:0000256" key="1">
    <source>
        <dbReference type="ARBA" id="ARBA00022737"/>
    </source>
</evidence>
<evidence type="ECO:0000256" key="4">
    <source>
        <dbReference type="SAM" id="MobiDB-lite"/>
    </source>
</evidence>
<feature type="compositionally biased region" description="Basic and acidic residues" evidence="4">
    <location>
        <begin position="268"/>
        <end position="280"/>
    </location>
</feature>
<feature type="compositionally biased region" description="Basic and acidic residues" evidence="4">
    <location>
        <begin position="1"/>
        <end position="11"/>
    </location>
</feature>
<feature type="region of interest" description="Disordered" evidence="4">
    <location>
        <begin position="263"/>
        <end position="283"/>
    </location>
</feature>
<name>A0A6A6XET8_9PLEO</name>
<dbReference type="SUPFAM" id="SSF48403">
    <property type="entry name" value="Ankyrin repeat"/>
    <property type="match status" value="1"/>
</dbReference>
<protein>
    <submittedName>
        <fullName evidence="5">Ankyrin</fullName>
    </submittedName>
</protein>
<keyword evidence="6" id="KW-1185">Reference proteome</keyword>
<keyword evidence="1" id="KW-0677">Repeat</keyword>
<evidence type="ECO:0000313" key="5">
    <source>
        <dbReference type="EMBL" id="KAF2794217.1"/>
    </source>
</evidence>
<dbReference type="SMART" id="SM00248">
    <property type="entry name" value="ANK"/>
    <property type="match status" value="2"/>
</dbReference>
<dbReference type="InterPro" id="IPR051637">
    <property type="entry name" value="Ank_repeat_dom-contain_49"/>
</dbReference>
<gene>
    <name evidence="5" type="ORF">K505DRAFT_374771</name>
</gene>
<dbReference type="Proteomes" id="UP000799757">
    <property type="component" value="Unassembled WGS sequence"/>
</dbReference>